<dbReference type="Gene3D" id="1.10.10.10">
    <property type="entry name" value="Winged helix-like DNA-binding domain superfamily/Winged helix DNA-binding domain"/>
    <property type="match status" value="1"/>
</dbReference>
<dbReference type="Proteomes" id="UP000238589">
    <property type="component" value="Unassembled WGS sequence"/>
</dbReference>
<evidence type="ECO:0000256" key="3">
    <source>
        <dbReference type="ARBA" id="ARBA00023163"/>
    </source>
</evidence>
<dbReference type="GO" id="GO:0005829">
    <property type="term" value="C:cytosol"/>
    <property type="evidence" value="ECO:0007669"/>
    <property type="project" value="TreeGrafter"/>
</dbReference>
<dbReference type="InterPro" id="IPR036388">
    <property type="entry name" value="WH-like_DNA-bd_sf"/>
</dbReference>
<dbReference type="Gene3D" id="3.30.70.920">
    <property type="match status" value="1"/>
</dbReference>
<dbReference type="PRINTS" id="PR00033">
    <property type="entry name" value="HTHASNC"/>
</dbReference>
<protein>
    <submittedName>
        <fullName evidence="5">AsnC family transcriptional regulator</fullName>
    </submittedName>
</protein>
<dbReference type="SUPFAM" id="SSF46785">
    <property type="entry name" value="Winged helix' DNA-binding domain"/>
    <property type="match status" value="1"/>
</dbReference>
<evidence type="ECO:0000256" key="1">
    <source>
        <dbReference type="ARBA" id="ARBA00023015"/>
    </source>
</evidence>
<evidence type="ECO:0000313" key="6">
    <source>
        <dbReference type="Proteomes" id="UP000238589"/>
    </source>
</evidence>
<accession>A0A2S9K9K9</accession>
<name>A0A2S9K9K9_9BURK</name>
<dbReference type="Pfam" id="PF13412">
    <property type="entry name" value="HTH_24"/>
    <property type="match status" value="1"/>
</dbReference>
<comment type="caution">
    <text evidence="5">The sequence shown here is derived from an EMBL/GenBank/DDBJ whole genome shotgun (WGS) entry which is preliminary data.</text>
</comment>
<dbReference type="PANTHER" id="PTHR30154:SF34">
    <property type="entry name" value="TRANSCRIPTIONAL REGULATOR AZLB"/>
    <property type="match status" value="1"/>
</dbReference>
<dbReference type="InterPro" id="IPR019888">
    <property type="entry name" value="Tscrpt_reg_AsnC-like"/>
</dbReference>
<keyword evidence="6" id="KW-1185">Reference proteome</keyword>
<reference evidence="5 6" key="1">
    <citation type="submission" date="2018-03" db="EMBL/GenBank/DDBJ databases">
        <title>Comparative genomics illustrates the genes involved in a hyperalkaliphilic mechanisms of Serpentinomonas isolated from highly-alkaline calcium-rich serpentinized springs.</title>
        <authorList>
            <person name="Suzuki S."/>
            <person name="Ishii S."/>
            <person name="Walworth N."/>
            <person name="Bird L."/>
            <person name="Kuenen J.G."/>
            <person name="Nealson K.H."/>
        </authorList>
    </citation>
    <scope>NUCLEOTIDE SEQUENCE [LARGE SCALE GENOMIC DNA]</scope>
    <source>
        <strain evidence="5 6">P1</strain>
    </source>
</reference>
<feature type="domain" description="HTH asnC-type" evidence="4">
    <location>
        <begin position="6"/>
        <end position="73"/>
    </location>
</feature>
<dbReference type="GO" id="GO:0006355">
    <property type="term" value="P:regulation of DNA-templated transcription"/>
    <property type="evidence" value="ECO:0007669"/>
    <property type="project" value="UniProtKB-ARBA"/>
</dbReference>
<keyword evidence="1" id="KW-0805">Transcription regulation</keyword>
<evidence type="ECO:0000256" key="2">
    <source>
        <dbReference type="ARBA" id="ARBA00023125"/>
    </source>
</evidence>
<dbReference type="InterPro" id="IPR000485">
    <property type="entry name" value="AsnC-type_HTH_dom"/>
</dbReference>
<dbReference type="PROSITE" id="PS00519">
    <property type="entry name" value="HTH_ASNC_1"/>
    <property type="match status" value="1"/>
</dbReference>
<keyword evidence="2" id="KW-0238">DNA-binding</keyword>
<dbReference type="GO" id="GO:0043200">
    <property type="term" value="P:response to amino acid"/>
    <property type="evidence" value="ECO:0007669"/>
    <property type="project" value="TreeGrafter"/>
</dbReference>
<dbReference type="CDD" id="cd00090">
    <property type="entry name" value="HTH_ARSR"/>
    <property type="match status" value="1"/>
</dbReference>
<dbReference type="RefSeq" id="WP_105746671.1">
    <property type="nucleotide sequence ID" value="NZ_PVLQ01000005.1"/>
</dbReference>
<dbReference type="OrthoDB" id="9091488at2"/>
<dbReference type="PANTHER" id="PTHR30154">
    <property type="entry name" value="LEUCINE-RESPONSIVE REGULATORY PROTEIN"/>
    <property type="match status" value="1"/>
</dbReference>
<dbReference type="EMBL" id="PVLQ01000005">
    <property type="protein sequence ID" value="PRD67149.1"/>
    <property type="molecule type" value="Genomic_DNA"/>
</dbReference>
<dbReference type="AlphaFoldDB" id="A0A2S9K9K9"/>
<keyword evidence="3" id="KW-0804">Transcription</keyword>
<dbReference type="InterPro" id="IPR019885">
    <property type="entry name" value="Tscrpt_reg_HTH_AsnC-type_CS"/>
</dbReference>
<gene>
    <name evidence="5" type="ORF">C6P64_00680</name>
</gene>
<dbReference type="GO" id="GO:0043565">
    <property type="term" value="F:sequence-specific DNA binding"/>
    <property type="evidence" value="ECO:0007669"/>
    <property type="project" value="InterPro"/>
</dbReference>
<dbReference type="InterPro" id="IPR036390">
    <property type="entry name" value="WH_DNA-bd_sf"/>
</dbReference>
<evidence type="ECO:0000313" key="5">
    <source>
        <dbReference type="EMBL" id="PRD67149.1"/>
    </source>
</evidence>
<proteinExistence type="predicted"/>
<dbReference type="InterPro" id="IPR011991">
    <property type="entry name" value="ArsR-like_HTH"/>
</dbReference>
<dbReference type="PROSITE" id="PS50956">
    <property type="entry name" value="HTH_ASNC_2"/>
    <property type="match status" value="1"/>
</dbReference>
<evidence type="ECO:0000259" key="4">
    <source>
        <dbReference type="PROSITE" id="PS50956"/>
    </source>
</evidence>
<dbReference type="InterPro" id="IPR011008">
    <property type="entry name" value="Dimeric_a/b-barrel"/>
</dbReference>
<dbReference type="SMART" id="SM00344">
    <property type="entry name" value="HTH_ASNC"/>
    <property type="match status" value="1"/>
</dbReference>
<dbReference type="InterPro" id="IPR019887">
    <property type="entry name" value="Tscrpt_reg_AsnC/Lrp_C"/>
</dbReference>
<organism evidence="5 6">
    <name type="scientific">Malikia granosa</name>
    <dbReference type="NCBI Taxonomy" id="263067"/>
    <lineage>
        <taxon>Bacteria</taxon>
        <taxon>Pseudomonadati</taxon>
        <taxon>Pseudomonadota</taxon>
        <taxon>Betaproteobacteria</taxon>
        <taxon>Burkholderiales</taxon>
        <taxon>Comamonadaceae</taxon>
        <taxon>Malikia</taxon>
    </lineage>
</organism>
<dbReference type="SUPFAM" id="SSF54909">
    <property type="entry name" value="Dimeric alpha+beta barrel"/>
    <property type="match status" value="1"/>
</dbReference>
<sequence length="165" mass="18314">MEESAFDPIDLRLLAELQRDASRSNQALAECLGISPATSLRRVRRLVELGVIERQVALLQPDRLAALLGHGLTALVEVSLDRQGQEMLDAFEARAVADAQVQQCWRVSPGPDFVLVVAVHDMPGYQALAQRLFTQDANVRNVRAFFSLKRAKFEPALPLPERGRS</sequence>
<dbReference type="Pfam" id="PF01037">
    <property type="entry name" value="AsnC_trans_reg"/>
    <property type="match status" value="1"/>
</dbReference>